<feature type="region of interest" description="Disordered" evidence="1">
    <location>
        <begin position="91"/>
        <end position="131"/>
    </location>
</feature>
<dbReference type="Proteomes" id="UP001153148">
    <property type="component" value="Unassembled WGS sequence"/>
</dbReference>
<comment type="caution">
    <text evidence="2">The sequence shown here is derived from an EMBL/GenBank/DDBJ whole genome shotgun (WGS) entry which is preliminary data.</text>
</comment>
<accession>A0ABN7P2T5</accession>
<dbReference type="EMBL" id="CAJPIN010013386">
    <property type="protein sequence ID" value="CAG2060739.1"/>
    <property type="molecule type" value="Genomic_DNA"/>
</dbReference>
<organism evidence="2 3">
    <name type="scientific">Timema podura</name>
    <name type="common">Walking stick</name>
    <dbReference type="NCBI Taxonomy" id="61482"/>
    <lineage>
        <taxon>Eukaryota</taxon>
        <taxon>Metazoa</taxon>
        <taxon>Ecdysozoa</taxon>
        <taxon>Arthropoda</taxon>
        <taxon>Hexapoda</taxon>
        <taxon>Insecta</taxon>
        <taxon>Pterygota</taxon>
        <taxon>Neoptera</taxon>
        <taxon>Polyneoptera</taxon>
        <taxon>Phasmatodea</taxon>
        <taxon>Timematodea</taxon>
        <taxon>Timematoidea</taxon>
        <taxon>Timematidae</taxon>
        <taxon>Timema</taxon>
    </lineage>
</organism>
<reference evidence="2" key="1">
    <citation type="submission" date="2021-03" db="EMBL/GenBank/DDBJ databases">
        <authorList>
            <person name="Tran Van P."/>
        </authorList>
    </citation>
    <scope>NUCLEOTIDE SEQUENCE</scope>
</reference>
<proteinExistence type="predicted"/>
<feature type="compositionally biased region" description="Polar residues" evidence="1">
    <location>
        <begin position="92"/>
        <end position="108"/>
    </location>
</feature>
<feature type="compositionally biased region" description="Basic and acidic residues" evidence="1">
    <location>
        <begin position="331"/>
        <end position="350"/>
    </location>
</feature>
<feature type="compositionally biased region" description="Basic and acidic residues" evidence="1">
    <location>
        <begin position="297"/>
        <end position="311"/>
    </location>
</feature>
<name>A0ABN7P2T5_TIMPD</name>
<gene>
    <name evidence="2" type="ORF">TPAB3V08_LOCUS7695</name>
</gene>
<evidence type="ECO:0000313" key="2">
    <source>
        <dbReference type="EMBL" id="CAG2060739.1"/>
    </source>
</evidence>
<evidence type="ECO:0000256" key="1">
    <source>
        <dbReference type="SAM" id="MobiDB-lite"/>
    </source>
</evidence>
<feature type="region of interest" description="Disordered" evidence="1">
    <location>
        <begin position="280"/>
        <end position="363"/>
    </location>
</feature>
<evidence type="ECO:0000313" key="3">
    <source>
        <dbReference type="Proteomes" id="UP001153148"/>
    </source>
</evidence>
<protein>
    <submittedName>
        <fullName evidence="2">Uncharacterized protein</fullName>
    </submittedName>
</protein>
<keyword evidence="3" id="KW-1185">Reference proteome</keyword>
<sequence>MLVHIYLVTHHSQTMLTGTNKFGGKPSSLEHIQTGESRPGGGGGVGKAMTQCQHPIRERGGGHVTSSKPISVDYYLVDHTTAVFYVSARAHGSTSHPRTTVGSTTGASNILRPPSPQMGRNFGAKGDSTPLERPVPAPIQPNAVEIPETPPYIQHRAISRTVSRMMKKILNRKVSEEVLAVTEYIPTLVTPVEEECVPVGPKVRPTLHVHRHAGTFYVSMYPVDQDLERAPLQFKIPTSRGQECKEDEQGRPISCRSSDLEVEVVSPAALVPKPVKKSVRHVDTQYDDNDIPSPVKEAMEEQSLEHKENNHNGKIKIKNGNLKLRNGYNINKHDKSKDGNNSNMKKDPELSKNVGEDVPVLPPLGMESDELLLHVEMEQNGKKGNKVEFGTKGHGYYYY</sequence>